<feature type="signal peptide" evidence="1">
    <location>
        <begin position="1"/>
        <end position="22"/>
    </location>
</feature>
<evidence type="ECO:0000256" key="1">
    <source>
        <dbReference type="SAM" id="SignalP"/>
    </source>
</evidence>
<comment type="caution">
    <text evidence="2">The sequence shown here is derived from an EMBL/GenBank/DDBJ whole genome shotgun (WGS) entry which is preliminary data.</text>
</comment>
<proteinExistence type="predicted"/>
<dbReference type="InterPro" id="IPR046350">
    <property type="entry name" value="Cystatin_sf"/>
</dbReference>
<feature type="chain" id="PRO_5045199531" evidence="1">
    <location>
        <begin position="23"/>
        <end position="134"/>
    </location>
</feature>
<evidence type="ECO:0000313" key="2">
    <source>
        <dbReference type="EMBL" id="KAH9426589.1"/>
    </source>
</evidence>
<keyword evidence="3" id="KW-1185">Reference proteome</keyword>
<protein>
    <submittedName>
        <fullName evidence="2">Uncharacterized protein</fullName>
    </submittedName>
</protein>
<accession>A0ABQ8JVD2</accession>
<sequence>MYSKILLLNFITASLMIMAVYCHPPSLKHGFHSVGVNDRRMIEALRNVEQQMNDRIDSPNLFRVETIDSSFIMEKVGFQASFLYGETECNKTDIDHIDSCKFTGHQIHCHAEIRKWYGKNKNTYELQSFDCFQH</sequence>
<reference evidence="2 3" key="2">
    <citation type="journal article" date="2022" name="Mol. Biol. Evol.">
        <title>Comparative Genomics Reveals Insights into the Divergent Evolution of Astigmatic Mites and Household Pest Adaptations.</title>
        <authorList>
            <person name="Xiong Q."/>
            <person name="Wan A.T."/>
            <person name="Liu X."/>
            <person name="Fung C.S."/>
            <person name="Xiao X."/>
            <person name="Malainual N."/>
            <person name="Hou J."/>
            <person name="Wang L."/>
            <person name="Wang M."/>
            <person name="Yang K.Y."/>
            <person name="Cui Y."/>
            <person name="Leung E.L."/>
            <person name="Nong W."/>
            <person name="Shin S.K."/>
            <person name="Au S.W."/>
            <person name="Jeong K.Y."/>
            <person name="Chew F.T."/>
            <person name="Hui J.H."/>
            <person name="Leung T.F."/>
            <person name="Tungtrongchitr A."/>
            <person name="Zhong N."/>
            <person name="Liu Z."/>
            <person name="Tsui S.K."/>
        </authorList>
    </citation>
    <scope>NUCLEOTIDE SEQUENCE [LARGE SCALE GENOMIC DNA]</scope>
    <source>
        <strain evidence="2">Derp</strain>
    </source>
</reference>
<reference evidence="2 3" key="1">
    <citation type="journal article" date="2018" name="J. Allergy Clin. Immunol.">
        <title>High-quality assembly of Dermatophagoides pteronyssinus genome and transcriptome reveals a wide range of novel allergens.</title>
        <authorList>
            <person name="Liu X.Y."/>
            <person name="Yang K.Y."/>
            <person name="Wang M.Q."/>
            <person name="Kwok J.S."/>
            <person name="Zeng X."/>
            <person name="Yang Z."/>
            <person name="Xiao X.J."/>
            <person name="Lau C.P."/>
            <person name="Li Y."/>
            <person name="Huang Z.M."/>
            <person name="Ba J.G."/>
            <person name="Yim A.K."/>
            <person name="Ouyang C.Y."/>
            <person name="Ngai S.M."/>
            <person name="Chan T.F."/>
            <person name="Leung E.L."/>
            <person name="Liu L."/>
            <person name="Liu Z.G."/>
            <person name="Tsui S.K."/>
        </authorList>
    </citation>
    <scope>NUCLEOTIDE SEQUENCE [LARGE SCALE GENOMIC DNA]</scope>
    <source>
        <strain evidence="2">Derp</strain>
    </source>
</reference>
<dbReference type="Gene3D" id="3.10.450.10">
    <property type="match status" value="1"/>
</dbReference>
<name>A0ABQ8JVD2_DERPT</name>
<organism evidence="2 3">
    <name type="scientific">Dermatophagoides pteronyssinus</name>
    <name type="common">European house dust mite</name>
    <dbReference type="NCBI Taxonomy" id="6956"/>
    <lineage>
        <taxon>Eukaryota</taxon>
        <taxon>Metazoa</taxon>
        <taxon>Ecdysozoa</taxon>
        <taxon>Arthropoda</taxon>
        <taxon>Chelicerata</taxon>
        <taxon>Arachnida</taxon>
        <taxon>Acari</taxon>
        <taxon>Acariformes</taxon>
        <taxon>Sarcoptiformes</taxon>
        <taxon>Astigmata</taxon>
        <taxon>Psoroptidia</taxon>
        <taxon>Analgoidea</taxon>
        <taxon>Pyroglyphidae</taxon>
        <taxon>Dermatophagoidinae</taxon>
        <taxon>Dermatophagoides</taxon>
    </lineage>
</organism>
<keyword evidence="1" id="KW-0732">Signal</keyword>
<dbReference type="Proteomes" id="UP000887458">
    <property type="component" value="Unassembled WGS sequence"/>
</dbReference>
<dbReference type="SUPFAM" id="SSF54403">
    <property type="entry name" value="Cystatin/monellin"/>
    <property type="match status" value="1"/>
</dbReference>
<dbReference type="EMBL" id="NJHN03000008">
    <property type="protein sequence ID" value="KAH9426589.1"/>
    <property type="molecule type" value="Genomic_DNA"/>
</dbReference>
<gene>
    <name evidence="2" type="ORF">DERP_002688</name>
</gene>
<evidence type="ECO:0000313" key="3">
    <source>
        <dbReference type="Proteomes" id="UP000887458"/>
    </source>
</evidence>